<dbReference type="Pfam" id="PF13545">
    <property type="entry name" value="HTH_Crp_2"/>
    <property type="match status" value="1"/>
</dbReference>
<dbReference type="PROSITE" id="PS50042">
    <property type="entry name" value="CNMP_BINDING_3"/>
    <property type="match status" value="1"/>
</dbReference>
<dbReference type="InterPro" id="IPR036390">
    <property type="entry name" value="WH_DNA-bd_sf"/>
</dbReference>
<evidence type="ECO:0000313" key="6">
    <source>
        <dbReference type="EMBL" id="BCZ46439.1"/>
    </source>
</evidence>
<dbReference type="RefSeq" id="WP_224037915.1">
    <property type="nucleotide sequence ID" value="NZ_AP024849.1"/>
</dbReference>
<dbReference type="PROSITE" id="PS51063">
    <property type="entry name" value="HTH_CRP_2"/>
    <property type="match status" value="1"/>
</dbReference>
<evidence type="ECO:0000256" key="2">
    <source>
        <dbReference type="ARBA" id="ARBA00023125"/>
    </source>
</evidence>
<dbReference type="InterPro" id="IPR000595">
    <property type="entry name" value="cNMP-bd_dom"/>
</dbReference>
<dbReference type="PANTHER" id="PTHR24567:SF74">
    <property type="entry name" value="HTH-TYPE TRANSCRIPTIONAL REGULATOR ARCR"/>
    <property type="match status" value="1"/>
</dbReference>
<proteinExistence type="predicted"/>
<name>A0ABN6J1D2_9CLOT</name>
<keyword evidence="2" id="KW-0238">DNA-binding</keyword>
<evidence type="ECO:0000313" key="7">
    <source>
        <dbReference type="Proteomes" id="UP000824633"/>
    </source>
</evidence>
<feature type="domain" description="Cyclic nucleotide-binding" evidence="4">
    <location>
        <begin position="13"/>
        <end position="132"/>
    </location>
</feature>
<protein>
    <submittedName>
        <fullName evidence="6">Crp/Fnr family transcriptional regulator</fullName>
    </submittedName>
</protein>
<dbReference type="PANTHER" id="PTHR24567">
    <property type="entry name" value="CRP FAMILY TRANSCRIPTIONAL REGULATORY PROTEIN"/>
    <property type="match status" value="1"/>
</dbReference>
<sequence>MEYKEEELRKLKIFSEVSDRSISLIHKYGKIKKYKSGNIIFSDKEYVNIIYVVISGTVSMYKINENGQKKVMFILDQGKIINEVIIENLPESINSEVFEDAEILEINRDTLIEIMECDFQLTKEIIESLSNKVRRMYRQLKNTSSSIKIEKKLVAKIYKLGKDYGISCDDGTMIDMNISITYLADLLGSQRETVSRAIKILQNKKLFHYKDKKILIPDLQKLSDYFKTP</sequence>
<evidence type="ECO:0000256" key="1">
    <source>
        <dbReference type="ARBA" id="ARBA00023015"/>
    </source>
</evidence>
<dbReference type="InterPro" id="IPR014710">
    <property type="entry name" value="RmlC-like_jellyroll"/>
</dbReference>
<dbReference type="InterPro" id="IPR012318">
    <property type="entry name" value="HTH_CRP"/>
</dbReference>
<reference evidence="7" key="1">
    <citation type="submission" date="2021-07" db="EMBL/GenBank/DDBJ databases">
        <title>Complete genome sequencing of a Clostridium isolate.</title>
        <authorList>
            <person name="Ueki A."/>
            <person name="Tonouchi A."/>
        </authorList>
    </citation>
    <scope>NUCLEOTIDE SEQUENCE [LARGE SCALE GENOMIC DNA]</scope>
    <source>
        <strain evidence="7">C5S11</strain>
    </source>
</reference>
<keyword evidence="1" id="KW-0805">Transcription regulation</keyword>
<dbReference type="EMBL" id="AP024849">
    <property type="protein sequence ID" value="BCZ46439.1"/>
    <property type="molecule type" value="Genomic_DNA"/>
</dbReference>
<dbReference type="CDD" id="cd00038">
    <property type="entry name" value="CAP_ED"/>
    <property type="match status" value="1"/>
</dbReference>
<dbReference type="Gene3D" id="2.60.120.10">
    <property type="entry name" value="Jelly Rolls"/>
    <property type="match status" value="1"/>
</dbReference>
<feature type="domain" description="HTH crp-type" evidence="5">
    <location>
        <begin position="147"/>
        <end position="220"/>
    </location>
</feature>
<evidence type="ECO:0000259" key="5">
    <source>
        <dbReference type="PROSITE" id="PS51063"/>
    </source>
</evidence>
<dbReference type="InterPro" id="IPR018490">
    <property type="entry name" value="cNMP-bd_dom_sf"/>
</dbReference>
<gene>
    <name evidence="6" type="ORF">psyc5s11_25060</name>
</gene>
<dbReference type="SMART" id="SM00419">
    <property type="entry name" value="HTH_CRP"/>
    <property type="match status" value="1"/>
</dbReference>
<dbReference type="Gene3D" id="1.10.10.10">
    <property type="entry name" value="Winged helix-like DNA-binding domain superfamily/Winged helix DNA-binding domain"/>
    <property type="match status" value="1"/>
</dbReference>
<dbReference type="Pfam" id="PF00027">
    <property type="entry name" value="cNMP_binding"/>
    <property type="match status" value="1"/>
</dbReference>
<dbReference type="InterPro" id="IPR050397">
    <property type="entry name" value="Env_Response_Regulators"/>
</dbReference>
<keyword evidence="3" id="KW-0804">Transcription</keyword>
<dbReference type="Proteomes" id="UP000824633">
    <property type="component" value="Chromosome"/>
</dbReference>
<accession>A0ABN6J1D2</accession>
<keyword evidence="7" id="KW-1185">Reference proteome</keyword>
<dbReference type="InterPro" id="IPR036388">
    <property type="entry name" value="WH-like_DNA-bd_sf"/>
</dbReference>
<dbReference type="SUPFAM" id="SSF51206">
    <property type="entry name" value="cAMP-binding domain-like"/>
    <property type="match status" value="1"/>
</dbReference>
<dbReference type="SUPFAM" id="SSF46785">
    <property type="entry name" value="Winged helix' DNA-binding domain"/>
    <property type="match status" value="1"/>
</dbReference>
<organism evidence="6 7">
    <name type="scientific">Clostridium gelidum</name>
    <dbReference type="NCBI Taxonomy" id="704125"/>
    <lineage>
        <taxon>Bacteria</taxon>
        <taxon>Bacillati</taxon>
        <taxon>Bacillota</taxon>
        <taxon>Clostridia</taxon>
        <taxon>Eubacteriales</taxon>
        <taxon>Clostridiaceae</taxon>
        <taxon>Clostridium</taxon>
    </lineage>
</organism>
<evidence type="ECO:0000256" key="3">
    <source>
        <dbReference type="ARBA" id="ARBA00023163"/>
    </source>
</evidence>
<evidence type="ECO:0000259" key="4">
    <source>
        <dbReference type="PROSITE" id="PS50042"/>
    </source>
</evidence>
<dbReference type="SMART" id="SM00100">
    <property type="entry name" value="cNMP"/>
    <property type="match status" value="1"/>
</dbReference>